<feature type="transmembrane region" description="Helical" evidence="1">
    <location>
        <begin position="235"/>
        <end position="257"/>
    </location>
</feature>
<feature type="transmembrane region" description="Helical" evidence="1">
    <location>
        <begin position="101"/>
        <end position="123"/>
    </location>
</feature>
<dbReference type="EMBL" id="AP018930">
    <property type="protein sequence ID" value="BBG25769.1"/>
    <property type="molecule type" value="Genomic_DNA"/>
</dbReference>
<feature type="transmembrane region" description="Helical" evidence="1">
    <location>
        <begin position="43"/>
        <end position="65"/>
    </location>
</feature>
<keyword evidence="1" id="KW-0472">Membrane</keyword>
<keyword evidence="1" id="KW-0812">Transmembrane</keyword>
<feature type="transmembrane region" description="Helical" evidence="1">
    <location>
        <begin position="367"/>
        <end position="388"/>
    </location>
</feature>
<feature type="transmembrane region" description="Helical" evidence="1">
    <location>
        <begin position="394"/>
        <end position="412"/>
    </location>
</feature>
<feature type="transmembrane region" description="Helical" evidence="1">
    <location>
        <begin position="161"/>
        <end position="181"/>
    </location>
</feature>
<dbReference type="InterPro" id="IPR011701">
    <property type="entry name" value="MFS"/>
</dbReference>
<evidence type="ECO:0000313" key="4">
    <source>
        <dbReference type="Proteomes" id="UP000325030"/>
    </source>
</evidence>
<feature type="transmembrane region" description="Helical" evidence="1">
    <location>
        <begin position="72"/>
        <end position="95"/>
    </location>
</feature>
<evidence type="ECO:0000256" key="1">
    <source>
        <dbReference type="SAM" id="Phobius"/>
    </source>
</evidence>
<sequence length="418" mass="45160">MTIQQKSDFKWMYTALPFNASTGPLSTLITLEILHLNGNAIDVGLAISLGNAILIPASIIWGILADRYSRKFLIITSFAGTGLALILITFLNTIPLVSVDYAIAVFFSTASTTPMNLLIMATTEKKKWASAFSRLSMVSSVGMLTGLIISSFTINFVPLTLVIQIMGVLSLVSLGLGIKLIPRSPIHVERVAMVHQRESFSTRIRMLPLFFLHLPKAGHFKMFSLKRLRKSPVNYVPMLYLGIIAFYFSSGLFNTVYPAGLYTLGANSSVVLGIISLGMVAQTVTFYIAGKTIEERGEKLVASMSLLIRGLSYTVMGLSTLGTLGVIVVVNSLFYPLAAGFAYSLYYSSSTTMIFKIVGERSQGKGLGVYSTVVGIALLVGSLVSGYITHFLGYGVDFGIAGSILIIDAVLFSKLQEG</sequence>
<gene>
    <name evidence="3" type="ORF">IC007_0274</name>
</gene>
<dbReference type="AlphaFoldDB" id="A0A510DZW7"/>
<reference evidence="4" key="1">
    <citation type="submission" date="2018-09" db="EMBL/GenBank/DDBJ databases">
        <title>Complete Genome Sequencing of Sulfolobus sp. JCM 16834.</title>
        <authorList>
            <person name="Kato S."/>
            <person name="Itoh T."/>
            <person name="Ohkuma M."/>
        </authorList>
    </citation>
    <scope>NUCLEOTIDE SEQUENCE [LARGE SCALE GENOMIC DNA]</scope>
    <source>
        <strain evidence="4">IC-007</strain>
    </source>
</reference>
<evidence type="ECO:0000259" key="2">
    <source>
        <dbReference type="PROSITE" id="PS50850"/>
    </source>
</evidence>
<dbReference type="PANTHER" id="PTHR23518:SF2">
    <property type="entry name" value="MAJOR FACILITATOR SUPERFAMILY TRANSPORTER"/>
    <property type="match status" value="1"/>
</dbReference>
<protein>
    <recommendedName>
        <fullName evidence="2">Major facilitator superfamily (MFS) profile domain-containing protein</fullName>
    </recommendedName>
</protein>
<keyword evidence="1" id="KW-1133">Transmembrane helix</keyword>
<dbReference type="PANTHER" id="PTHR23518">
    <property type="entry name" value="C-METHYLTRANSFERASE"/>
    <property type="match status" value="1"/>
</dbReference>
<organism evidence="3 4">
    <name type="scientific">Sulfuracidifex tepidarius</name>
    <dbReference type="NCBI Taxonomy" id="1294262"/>
    <lineage>
        <taxon>Archaea</taxon>
        <taxon>Thermoproteota</taxon>
        <taxon>Thermoprotei</taxon>
        <taxon>Sulfolobales</taxon>
        <taxon>Sulfolobaceae</taxon>
        <taxon>Sulfuracidifex</taxon>
    </lineage>
</organism>
<dbReference type="PROSITE" id="PS50850">
    <property type="entry name" value="MFS"/>
    <property type="match status" value="1"/>
</dbReference>
<dbReference type="GO" id="GO:0022857">
    <property type="term" value="F:transmembrane transporter activity"/>
    <property type="evidence" value="ECO:0007669"/>
    <property type="project" value="InterPro"/>
</dbReference>
<dbReference type="Pfam" id="PF07690">
    <property type="entry name" value="MFS_1"/>
    <property type="match status" value="2"/>
</dbReference>
<feature type="transmembrane region" description="Helical" evidence="1">
    <location>
        <begin position="12"/>
        <end position="31"/>
    </location>
</feature>
<feature type="domain" description="Major facilitator superfamily (MFS) profile" evidence="2">
    <location>
        <begin position="235"/>
        <end position="418"/>
    </location>
</feature>
<dbReference type="InterPro" id="IPR020846">
    <property type="entry name" value="MFS_dom"/>
</dbReference>
<dbReference type="Gene3D" id="1.20.1250.20">
    <property type="entry name" value="MFS general substrate transporter like domains"/>
    <property type="match status" value="1"/>
</dbReference>
<dbReference type="InterPro" id="IPR036259">
    <property type="entry name" value="MFS_trans_sf"/>
</dbReference>
<proteinExistence type="predicted"/>
<feature type="transmembrane region" description="Helical" evidence="1">
    <location>
        <begin position="135"/>
        <end position="155"/>
    </location>
</feature>
<dbReference type="Proteomes" id="UP000325030">
    <property type="component" value="Chromosome"/>
</dbReference>
<accession>A0A510DZW7</accession>
<feature type="transmembrane region" description="Helical" evidence="1">
    <location>
        <begin position="269"/>
        <end position="288"/>
    </location>
</feature>
<evidence type="ECO:0000313" key="3">
    <source>
        <dbReference type="EMBL" id="BBG25769.1"/>
    </source>
</evidence>
<dbReference type="SUPFAM" id="SSF103473">
    <property type="entry name" value="MFS general substrate transporter"/>
    <property type="match status" value="1"/>
</dbReference>
<name>A0A510DZW7_9CREN</name>